<dbReference type="Proteomes" id="UP000586095">
    <property type="component" value="Unassembled WGS sequence"/>
</dbReference>
<evidence type="ECO:0000313" key="2">
    <source>
        <dbReference type="Proteomes" id="UP000586095"/>
    </source>
</evidence>
<comment type="caution">
    <text evidence="1">The sequence shown here is derived from an EMBL/GenBank/DDBJ whole genome shotgun (WGS) entry which is preliminary data.</text>
</comment>
<dbReference type="SUPFAM" id="SSF55961">
    <property type="entry name" value="Bet v1-like"/>
    <property type="match status" value="1"/>
</dbReference>
<reference evidence="1 2" key="1">
    <citation type="submission" date="2020-07" db="EMBL/GenBank/DDBJ databases">
        <title>Sequencing the genomes of 1000 actinobacteria strains.</title>
        <authorList>
            <person name="Klenk H.-P."/>
        </authorList>
    </citation>
    <scope>NUCLEOTIDE SEQUENCE [LARGE SCALE GENOMIC DNA]</scope>
    <source>
        <strain evidence="1 2">DSM 17380</strain>
    </source>
</reference>
<dbReference type="CDD" id="cd07814">
    <property type="entry name" value="SRPBCC_CalC_Aha1-like"/>
    <property type="match status" value="1"/>
</dbReference>
<evidence type="ECO:0000313" key="1">
    <source>
        <dbReference type="EMBL" id="NYD27366.1"/>
    </source>
</evidence>
<proteinExistence type="predicted"/>
<dbReference type="Gene3D" id="3.30.530.20">
    <property type="match status" value="1"/>
</dbReference>
<dbReference type="Gene3D" id="1.10.1780.10">
    <property type="entry name" value="Clp, N-terminal domain"/>
    <property type="match status" value="1"/>
</dbReference>
<dbReference type="InterPro" id="IPR036628">
    <property type="entry name" value="Clp_N_dom_sf"/>
</dbReference>
<keyword evidence="2" id="KW-1185">Reference proteome</keyword>
<organism evidence="1 2">
    <name type="scientific">Leucobacter aridicollis</name>
    <dbReference type="NCBI Taxonomy" id="283878"/>
    <lineage>
        <taxon>Bacteria</taxon>
        <taxon>Bacillati</taxon>
        <taxon>Actinomycetota</taxon>
        <taxon>Actinomycetes</taxon>
        <taxon>Micrococcales</taxon>
        <taxon>Microbacteriaceae</taxon>
        <taxon>Leucobacter</taxon>
    </lineage>
</organism>
<dbReference type="EMBL" id="JACCBD010000001">
    <property type="protein sequence ID" value="NYD27366.1"/>
    <property type="molecule type" value="Genomic_DNA"/>
</dbReference>
<sequence length="345" mass="37037">MMGRLSSAAATMHTLSMTAMEEASRLGARDTDIDHLFIALVASEQTAGQVLRGLGVTLAAARQAVADQHAEHLLGLGIDGAAQQPGPIVFNETSGYEWTRRASDVLNHVSAKTSDGSASAVLAALIGEPSGFIADVLARLDVEPRDVRERLEEAARIPDFGGEHAGVGPGARTPRALTRAVTGFVPASPNAVWALLTDPERMPEWEEMLESVDPASITPSPGSGAALAAGATWEGCGRTHAPDGKPLRARPSLNRISFELIEACEPTRIAWRLSFPDEPSANTRLLELELEHAAGGTTLRARITWERRRERRTLQGWALRPVSRMLLWLQATKIVGGISRVFRSA</sequence>
<dbReference type="RefSeq" id="WP_185987305.1">
    <property type="nucleotide sequence ID" value="NZ_BAAALZ010000001.1"/>
</dbReference>
<dbReference type="AlphaFoldDB" id="A0A852RD99"/>
<name>A0A852RD99_9MICO</name>
<accession>A0A852RD99</accession>
<dbReference type="InterPro" id="IPR019587">
    <property type="entry name" value="Polyketide_cyclase/dehydratase"/>
</dbReference>
<protein>
    <submittedName>
        <fullName evidence="1">Uncharacterized protein YndB with AHSA1/START domain</fullName>
    </submittedName>
</protein>
<dbReference type="InterPro" id="IPR023393">
    <property type="entry name" value="START-like_dom_sf"/>
</dbReference>
<dbReference type="Pfam" id="PF10604">
    <property type="entry name" value="Polyketide_cyc2"/>
    <property type="match status" value="1"/>
</dbReference>
<gene>
    <name evidence="1" type="ORF">BJ960_002169</name>
</gene>